<dbReference type="PROSITE" id="PS50109">
    <property type="entry name" value="HIS_KIN"/>
    <property type="match status" value="1"/>
</dbReference>
<dbReference type="Proteomes" id="UP000050562">
    <property type="component" value="Unassembled WGS sequence"/>
</dbReference>
<dbReference type="EC" id="2.7.13.3" evidence="2"/>
<feature type="transmembrane region" description="Helical" evidence="10">
    <location>
        <begin position="371"/>
        <end position="391"/>
    </location>
</feature>
<name>A0A0N8SLB9_9PSED</name>
<dbReference type="GO" id="GO:0000155">
    <property type="term" value="F:phosphorelay sensor kinase activity"/>
    <property type="evidence" value="ECO:0007669"/>
    <property type="project" value="InterPro"/>
</dbReference>
<feature type="transmembrane region" description="Helical" evidence="10">
    <location>
        <begin position="349"/>
        <end position="365"/>
    </location>
</feature>
<evidence type="ECO:0000313" key="13">
    <source>
        <dbReference type="EMBL" id="KPY37560.1"/>
    </source>
</evidence>
<feature type="domain" description="Response regulatory" evidence="12">
    <location>
        <begin position="874"/>
        <end position="993"/>
    </location>
</feature>
<dbReference type="Pfam" id="PF07696">
    <property type="entry name" value="7TMR-DISMED2"/>
    <property type="match status" value="1"/>
</dbReference>
<organism evidence="13 14">
    <name type="scientific">Pseudomonas syringae pv. primulae</name>
    <dbReference type="NCBI Taxonomy" id="251707"/>
    <lineage>
        <taxon>Bacteria</taxon>
        <taxon>Pseudomonadati</taxon>
        <taxon>Pseudomonadota</taxon>
        <taxon>Gammaproteobacteria</taxon>
        <taxon>Pseudomonadales</taxon>
        <taxon>Pseudomonadaceae</taxon>
        <taxon>Pseudomonas</taxon>
    </lineage>
</organism>
<dbReference type="InterPro" id="IPR011622">
    <property type="entry name" value="7TMR_DISM_rcpt_extracell_dom2"/>
</dbReference>
<feature type="transmembrane region" description="Helical" evidence="10">
    <location>
        <begin position="432"/>
        <end position="453"/>
    </location>
</feature>
<evidence type="ECO:0000256" key="9">
    <source>
        <dbReference type="PROSITE-ProRule" id="PRU00169"/>
    </source>
</evidence>
<feature type="transmembrane region" description="Helical" evidence="10">
    <location>
        <begin position="284"/>
        <end position="305"/>
    </location>
</feature>
<evidence type="ECO:0000256" key="8">
    <source>
        <dbReference type="ARBA" id="ARBA00023012"/>
    </source>
</evidence>
<dbReference type="PANTHER" id="PTHR45339">
    <property type="entry name" value="HYBRID SIGNAL TRANSDUCTION HISTIDINE KINASE J"/>
    <property type="match status" value="1"/>
</dbReference>
<dbReference type="InterPro" id="IPR005467">
    <property type="entry name" value="His_kinase_dom"/>
</dbReference>
<evidence type="ECO:0000256" key="1">
    <source>
        <dbReference type="ARBA" id="ARBA00000085"/>
    </source>
</evidence>
<feature type="transmembrane region" description="Helical" evidence="10">
    <location>
        <begin position="86"/>
        <end position="108"/>
    </location>
</feature>
<feature type="domain" description="Response regulatory" evidence="12">
    <location>
        <begin position="725"/>
        <end position="847"/>
    </location>
</feature>
<evidence type="ECO:0000256" key="7">
    <source>
        <dbReference type="ARBA" id="ARBA00022840"/>
    </source>
</evidence>
<dbReference type="Pfam" id="PF07695">
    <property type="entry name" value="7TMR-DISM_7TM"/>
    <property type="match status" value="1"/>
</dbReference>
<dbReference type="InterPro" id="IPR003661">
    <property type="entry name" value="HisK_dim/P_dom"/>
</dbReference>
<evidence type="ECO:0000259" key="11">
    <source>
        <dbReference type="PROSITE" id="PS50109"/>
    </source>
</evidence>
<dbReference type="GO" id="GO:0071474">
    <property type="term" value="P:cellular hyperosmotic response"/>
    <property type="evidence" value="ECO:0007669"/>
    <property type="project" value="TreeGrafter"/>
</dbReference>
<evidence type="ECO:0000256" key="4">
    <source>
        <dbReference type="ARBA" id="ARBA00022679"/>
    </source>
</evidence>
<feature type="domain" description="Histidine kinase" evidence="11">
    <location>
        <begin position="486"/>
        <end position="707"/>
    </location>
</feature>
<dbReference type="PATRIC" id="fig|251707.3.peg.1245"/>
<dbReference type="Pfam" id="PF00072">
    <property type="entry name" value="Response_reg"/>
    <property type="match status" value="2"/>
</dbReference>
<evidence type="ECO:0000256" key="5">
    <source>
        <dbReference type="ARBA" id="ARBA00022741"/>
    </source>
</evidence>
<dbReference type="InterPro" id="IPR011006">
    <property type="entry name" value="CheY-like_superfamily"/>
</dbReference>
<reference evidence="13 14" key="1">
    <citation type="submission" date="2015-09" db="EMBL/GenBank/DDBJ databases">
        <title>Genome announcement of multiple Pseudomonas syringae strains.</title>
        <authorList>
            <person name="Thakur S."/>
            <person name="Wang P.W."/>
            <person name="Gong Y."/>
            <person name="Weir B.S."/>
            <person name="Guttman D.S."/>
        </authorList>
    </citation>
    <scope>NUCLEOTIDE SEQUENCE [LARGE SCALE GENOMIC DNA]</scope>
    <source>
        <strain evidence="13 14">ICMP3956</strain>
    </source>
</reference>
<proteinExistence type="predicted"/>
<dbReference type="SUPFAM" id="SSF47384">
    <property type="entry name" value="Homodimeric domain of signal transducing histidine kinase"/>
    <property type="match status" value="1"/>
</dbReference>
<feature type="transmembrane region" description="Helical" evidence="10">
    <location>
        <begin position="403"/>
        <end position="426"/>
    </location>
</feature>
<accession>A0A0N8SLB9</accession>
<gene>
    <name evidence="13" type="ORF">ALO52_04438</name>
</gene>
<keyword evidence="10" id="KW-0812">Transmembrane</keyword>
<dbReference type="CDD" id="cd17546">
    <property type="entry name" value="REC_hyHK_CKI1_RcsC-like"/>
    <property type="match status" value="2"/>
</dbReference>
<dbReference type="Gene3D" id="3.40.50.2300">
    <property type="match status" value="2"/>
</dbReference>
<dbReference type="PANTHER" id="PTHR45339:SF1">
    <property type="entry name" value="HYBRID SIGNAL TRANSDUCTION HISTIDINE KINASE J"/>
    <property type="match status" value="1"/>
</dbReference>
<evidence type="ECO:0000313" key="14">
    <source>
        <dbReference type="Proteomes" id="UP000050562"/>
    </source>
</evidence>
<comment type="catalytic activity">
    <reaction evidence="1">
        <text>ATP + protein L-histidine = ADP + protein N-phospho-L-histidine.</text>
        <dbReference type="EC" id="2.7.13.3"/>
    </reaction>
</comment>
<dbReference type="SUPFAM" id="SSF55874">
    <property type="entry name" value="ATPase domain of HSP90 chaperone/DNA topoisomerase II/histidine kinase"/>
    <property type="match status" value="1"/>
</dbReference>
<feature type="transmembrane region" description="Helical" evidence="10">
    <location>
        <begin position="317"/>
        <end position="337"/>
    </location>
</feature>
<dbReference type="InterPro" id="IPR036097">
    <property type="entry name" value="HisK_dim/P_sf"/>
</dbReference>
<keyword evidence="7" id="KW-0067">ATP-binding</keyword>
<dbReference type="FunFam" id="1.10.287.130:FF:000002">
    <property type="entry name" value="Two-component osmosensing histidine kinase"/>
    <property type="match status" value="1"/>
</dbReference>
<dbReference type="SMART" id="SM00388">
    <property type="entry name" value="HisKA"/>
    <property type="match status" value="1"/>
</dbReference>
<dbReference type="AlphaFoldDB" id="A0A0N8SLB9"/>
<dbReference type="InterPro" id="IPR003594">
    <property type="entry name" value="HATPase_dom"/>
</dbReference>
<dbReference type="PROSITE" id="PS50110">
    <property type="entry name" value="RESPONSE_REGULATORY"/>
    <property type="match status" value="2"/>
</dbReference>
<dbReference type="Pfam" id="PF00512">
    <property type="entry name" value="HisKA"/>
    <property type="match status" value="1"/>
</dbReference>
<dbReference type="Gene3D" id="1.10.287.130">
    <property type="match status" value="1"/>
</dbReference>
<dbReference type="Pfam" id="PF02518">
    <property type="entry name" value="HATPase_c"/>
    <property type="match status" value="1"/>
</dbReference>
<dbReference type="InterPro" id="IPR036890">
    <property type="entry name" value="HATPase_C_sf"/>
</dbReference>
<feature type="modified residue" description="4-aspartylphosphate" evidence="9">
    <location>
        <position position="779"/>
    </location>
</feature>
<evidence type="ECO:0000259" key="12">
    <source>
        <dbReference type="PROSITE" id="PS50110"/>
    </source>
</evidence>
<keyword evidence="8" id="KW-0902">Two-component regulatory system</keyword>
<evidence type="ECO:0000256" key="10">
    <source>
        <dbReference type="SAM" id="Phobius"/>
    </source>
</evidence>
<dbReference type="SMART" id="SM00448">
    <property type="entry name" value="REC"/>
    <property type="match status" value="2"/>
</dbReference>
<dbReference type="GO" id="GO:0005524">
    <property type="term" value="F:ATP binding"/>
    <property type="evidence" value="ECO:0007669"/>
    <property type="project" value="UniProtKB-KW"/>
</dbReference>
<comment type="caution">
    <text evidence="13">The sequence shown here is derived from an EMBL/GenBank/DDBJ whole genome shotgun (WGS) entry which is preliminary data.</text>
</comment>
<feature type="modified residue" description="4-aspartylphosphate" evidence="9">
    <location>
        <position position="923"/>
    </location>
</feature>
<evidence type="ECO:0000256" key="2">
    <source>
        <dbReference type="ARBA" id="ARBA00012438"/>
    </source>
</evidence>
<dbReference type="Gene3D" id="2.60.40.2380">
    <property type="match status" value="1"/>
</dbReference>
<dbReference type="EMBL" id="LJRC01000113">
    <property type="protein sequence ID" value="KPY37560.1"/>
    <property type="molecule type" value="Genomic_DNA"/>
</dbReference>
<feature type="transmembrane region" description="Helical" evidence="10">
    <location>
        <begin position="255"/>
        <end position="272"/>
    </location>
</feature>
<keyword evidence="3 9" id="KW-0597">Phosphoprotein</keyword>
<keyword evidence="10" id="KW-1133">Transmembrane helix</keyword>
<keyword evidence="5" id="KW-0547">Nucleotide-binding</keyword>
<dbReference type="Gene3D" id="3.30.565.10">
    <property type="entry name" value="Histidine kinase-like ATPase, C-terminal domain"/>
    <property type="match status" value="1"/>
</dbReference>
<dbReference type="SUPFAM" id="SSF52172">
    <property type="entry name" value="CheY-like"/>
    <property type="match status" value="2"/>
</dbReference>
<dbReference type="InterPro" id="IPR011623">
    <property type="entry name" value="7TMR_DISM_rcpt_extracell_dom1"/>
</dbReference>
<keyword evidence="10" id="KW-0472">Membrane</keyword>
<evidence type="ECO:0000256" key="3">
    <source>
        <dbReference type="ARBA" id="ARBA00022553"/>
    </source>
</evidence>
<protein>
    <recommendedName>
        <fullName evidence="2">histidine kinase</fullName>
        <ecNumber evidence="2">2.7.13.3</ecNumber>
    </recommendedName>
</protein>
<dbReference type="InterPro" id="IPR001789">
    <property type="entry name" value="Sig_transdc_resp-reg_receiver"/>
</dbReference>
<evidence type="ECO:0000256" key="6">
    <source>
        <dbReference type="ARBA" id="ARBA00022777"/>
    </source>
</evidence>
<dbReference type="SMART" id="SM00387">
    <property type="entry name" value="HATPase_c"/>
    <property type="match status" value="1"/>
</dbReference>
<keyword evidence="4" id="KW-0808">Transferase</keyword>
<keyword evidence="6 13" id="KW-0418">Kinase</keyword>
<dbReference type="CDD" id="cd00082">
    <property type="entry name" value="HisKA"/>
    <property type="match status" value="1"/>
</dbReference>
<sequence>MVVYCVRQPWATAWAPLSRTPTRWRQRLIGKVVSIARTLATGPLPVSVVRARNKRPGRPLHEAGRFSRRCAVLPGIHSRRDFIVRWLRIAIASTVGLMTLLFMLSAQAEHGSGWSTLLDEKASLDLEEIRSARYQNQFSPVELERVTAAGRHSAVWLHYRQHPTQHEQLLRIFAPDLATADMYVMDGDRLVDYMRTGNEVPRQDQRLPSNDFLLTVPQSSVPLDIYLRLVSTQQMRPSITLEPAIESAADETEPFLFGLLFGALAMLIIQNLTRYGHSRSRSNLWLAACEALLALSALLLLNLLSPLESWNIAQTPGAHLALLMAAIAGLIYTYCFFVHRNVKVLDRLLLGNAVLMGVGAMLVMLDDDLPINILTFVLVSMTTLSILAVSVWHWQKGYRSARLFVLGMITFNIGYMVVLPGLLWLSLVPPQWLILALLCVFCISGLLMSIALSERQRSITEDRFSISRDQAASTAEINAKAEFLAKISHEIRTPMNGVLGMTELLLGTPLSVKQRDYVQTIHSAGNELLTLINEILDITKLESGQIELDDVQFDISALVEDCLNIFRAKAEQQQVELISLIQPQVPRVIGGDPTRLRQTLLSLLENALKKTEEGEILLAVALDSAKSGTPRLRISVQDTGESLSDEERDALLHAELHSKNFLASSKLGGHLGLVIARQLIVLMDGEFGIQNSGTPGNTLWLTLPLDAKLLEQPTLDLDSPLKDARVLVVDDNDTCRKVLVQQCSAWGLNVSAVASGKEALALLRTKAHLRDYFDVVLLDQNMPGMTGMQLSAKIKEDPSLNHDILLIMLTGISNAPSKIIARNAGIKRILAKPVAGYTLKTTLADELTQLNKGVTPINPAPVLNMPVRVPSDFRILVAEDNNISTKVIRGMLGKLNLHPDTASNGEEALRAMKAQRYDLVLMDCEMPILDGFSATEQLRAWEVGNQRVRTPVVALTAHILTEHKDRARQAGMDGHMAKPIELSQLRELVEHWVAQRDKVRGLTSAGELYQQN</sequence>